<comment type="similarity">
    <text evidence="1">Belongs to the metallo-beta-lactamase superfamily. Class-B beta-lactamase family.</text>
</comment>
<dbReference type="SMART" id="SM00849">
    <property type="entry name" value="Lactamase_B"/>
    <property type="match status" value="1"/>
</dbReference>
<dbReference type="Gene3D" id="3.60.15.10">
    <property type="entry name" value="Ribonuclease Z/Hydroxyacylglutathione hydrolase-like"/>
    <property type="match status" value="1"/>
</dbReference>
<dbReference type="SUPFAM" id="SSF56281">
    <property type="entry name" value="Metallo-hydrolase/oxidoreductase"/>
    <property type="match status" value="1"/>
</dbReference>
<sequence>MPRLAGLPRALAGIGLALAAAFAHGADNAGQTGRFVVHRLAQHLYALGEPGYYQKNYSYLFIGKDRALMFDAGANQGEEIIQVIGQLTDKPVSVLPSHLHFDHLGGLPHFSSIYLPDLPFTRSLQRSDGLYQVPEAVHLGQFDNLVLPPFKVERLIQPGQVIDLGGLQLRMLSVPGHTRDEVMLYDQNHDILLTGDHLYPSWLLVGNLDDYLASLDATLQSIDQDTVLYGAHAGDDPNRVPRMDRDEVVKIRDAMQRIRAGQDPGQAFADPELIRRAKLHEVDKGVSILTGIQFTDGREFGY</sequence>
<keyword evidence="5" id="KW-1185">Reference proteome</keyword>
<feature type="domain" description="Metallo-beta-lactamase" evidence="3">
    <location>
        <begin position="55"/>
        <end position="232"/>
    </location>
</feature>
<feature type="chain" id="PRO_5046563229" evidence="2">
    <location>
        <begin position="26"/>
        <end position="302"/>
    </location>
</feature>
<dbReference type="InterPro" id="IPR036866">
    <property type="entry name" value="RibonucZ/Hydroxyglut_hydro"/>
</dbReference>
<dbReference type="Proteomes" id="UP000693952">
    <property type="component" value="Chromosome"/>
</dbReference>
<evidence type="ECO:0000313" key="4">
    <source>
        <dbReference type="EMBL" id="QXH37817.1"/>
    </source>
</evidence>
<keyword evidence="2" id="KW-0732">Signal</keyword>
<dbReference type="PANTHER" id="PTHR42951">
    <property type="entry name" value="METALLO-BETA-LACTAMASE DOMAIN-CONTAINING"/>
    <property type="match status" value="1"/>
</dbReference>
<name>A0ABX8MH36_9PSED</name>
<gene>
    <name evidence="4" type="ORF">KSS89_16095</name>
</gene>
<dbReference type="RefSeq" id="WP_124346848.1">
    <property type="nucleotide sequence ID" value="NZ_CP027706.1"/>
</dbReference>
<protein>
    <submittedName>
        <fullName evidence="4">MBL fold metallo-hydrolase</fullName>
    </submittedName>
</protein>
<accession>A0ABX8MH36</accession>
<evidence type="ECO:0000256" key="2">
    <source>
        <dbReference type="SAM" id="SignalP"/>
    </source>
</evidence>
<proteinExistence type="inferred from homology"/>
<dbReference type="EMBL" id="CP077074">
    <property type="protein sequence ID" value="QXH37817.1"/>
    <property type="molecule type" value="Genomic_DNA"/>
</dbReference>
<dbReference type="InterPro" id="IPR001279">
    <property type="entry name" value="Metallo-B-lactamas"/>
</dbReference>
<organism evidence="4 5">
    <name type="scientific">Pseudomonas sessilinigenes</name>
    <dbReference type="NCBI Taxonomy" id="658629"/>
    <lineage>
        <taxon>Bacteria</taxon>
        <taxon>Pseudomonadati</taxon>
        <taxon>Pseudomonadota</taxon>
        <taxon>Gammaproteobacteria</taxon>
        <taxon>Pseudomonadales</taxon>
        <taxon>Pseudomonadaceae</taxon>
        <taxon>Pseudomonas</taxon>
    </lineage>
</organism>
<reference evidence="4" key="1">
    <citation type="submission" date="2021-06" db="EMBL/GenBank/DDBJ databases">
        <title>Updating the genus Pseudomonas: Description of 43 new species and partition of the Pseudomonas putida group.</title>
        <authorList>
            <person name="Girard L."/>
            <person name="Lood C."/>
            <person name="Vandamme P."/>
            <person name="Rokni-Zadeh H."/>
            <person name="van Noort V."/>
            <person name="Hofte M."/>
            <person name="Lavigne R."/>
            <person name="De Mot R."/>
        </authorList>
    </citation>
    <scope>NUCLEOTIDE SEQUENCE</scope>
    <source>
        <strain evidence="4">CMR12a</strain>
    </source>
</reference>
<evidence type="ECO:0000256" key="1">
    <source>
        <dbReference type="ARBA" id="ARBA00005250"/>
    </source>
</evidence>
<dbReference type="PANTHER" id="PTHR42951:SF4">
    <property type="entry name" value="ACYL-COENZYME A THIOESTERASE MBLAC2"/>
    <property type="match status" value="1"/>
</dbReference>
<feature type="signal peptide" evidence="2">
    <location>
        <begin position="1"/>
        <end position="25"/>
    </location>
</feature>
<evidence type="ECO:0000313" key="5">
    <source>
        <dbReference type="Proteomes" id="UP000693952"/>
    </source>
</evidence>
<evidence type="ECO:0000259" key="3">
    <source>
        <dbReference type="SMART" id="SM00849"/>
    </source>
</evidence>
<dbReference type="Pfam" id="PF00753">
    <property type="entry name" value="Lactamase_B"/>
    <property type="match status" value="1"/>
</dbReference>
<dbReference type="InterPro" id="IPR050855">
    <property type="entry name" value="NDM-1-like"/>
</dbReference>